<gene>
    <name evidence="3" type="primary">LOC100904443</name>
</gene>
<dbReference type="PANTHER" id="PTHR11215">
    <property type="entry name" value="METAL DEPENDENT HYDROLASE - RELATED"/>
    <property type="match status" value="1"/>
</dbReference>
<dbReference type="GO" id="GO:0005737">
    <property type="term" value="C:cytoplasm"/>
    <property type="evidence" value="ECO:0007669"/>
    <property type="project" value="TreeGrafter"/>
</dbReference>
<evidence type="ECO:0000256" key="1">
    <source>
        <dbReference type="ARBA" id="ARBA00010105"/>
    </source>
</evidence>
<evidence type="ECO:0000313" key="2">
    <source>
        <dbReference type="Proteomes" id="UP000694867"/>
    </source>
</evidence>
<proteinExistence type="inferred from homology"/>
<dbReference type="Proteomes" id="UP000694867">
    <property type="component" value="Unplaced"/>
</dbReference>
<dbReference type="InterPro" id="IPR003226">
    <property type="entry name" value="MYG1_exonuclease"/>
</dbReference>
<name>A0AAJ6VUH3_9ACAR</name>
<evidence type="ECO:0000313" key="3">
    <source>
        <dbReference type="RefSeq" id="XP_003737825.1"/>
    </source>
</evidence>
<protein>
    <submittedName>
        <fullName evidence="3">UPF0160 protein MYG1, mitochondrial</fullName>
    </submittedName>
</protein>
<dbReference type="PANTHER" id="PTHR11215:SF1">
    <property type="entry name" value="MYG1 EXONUCLEASE"/>
    <property type="match status" value="1"/>
</dbReference>
<accession>A0AAJ6VUH3</accession>
<dbReference type="Pfam" id="PF03690">
    <property type="entry name" value="MYG1_exonuc"/>
    <property type="match status" value="1"/>
</dbReference>
<dbReference type="GeneID" id="100904443"/>
<reference evidence="3" key="1">
    <citation type="submission" date="2025-08" db="UniProtKB">
        <authorList>
            <consortium name="RefSeq"/>
        </authorList>
    </citation>
    <scope>IDENTIFICATION</scope>
</reference>
<dbReference type="GO" id="GO:0005634">
    <property type="term" value="C:nucleus"/>
    <property type="evidence" value="ECO:0007669"/>
    <property type="project" value="TreeGrafter"/>
</dbReference>
<dbReference type="AlphaFoldDB" id="A0AAJ6VUH3"/>
<sequence>MVPKKIGTHNGTFHCDEALACALLKLLPEYSTAEILRTRDPALLETCDVVVDVGAVYDASKFRFDHHQKTFQETMHSLRADFPWEIKLSSAGLIYFHYGEKILADLMKRPAEHRDTQTVYRKIYEEFIIEIDAIDNGVNMCDGDTRYRINTGLSSRVGGLNPKWNEEQTPAAADRQFQLAMKLAETEFLDKVNYYSNAWLPAKELVREAINKRYEVDKSGRIIELPQTGCPWKDHLFDIEEELGIQGELIYVIHTDTKSYRVQCVPLKLGAFDNRHSLPWRGLRDDELCRESGIPGCIFVHASGFIGGNQTRDGALEMARAALKTYSPDNVSEK</sequence>
<comment type="similarity">
    <text evidence="1">Belongs to the MYG1 family.</text>
</comment>
<dbReference type="KEGG" id="goe:100904443"/>
<dbReference type="RefSeq" id="XP_003737825.1">
    <property type="nucleotide sequence ID" value="XM_003737777.1"/>
</dbReference>
<organism evidence="2 3">
    <name type="scientific">Galendromus occidentalis</name>
    <name type="common">western predatory mite</name>
    <dbReference type="NCBI Taxonomy" id="34638"/>
    <lineage>
        <taxon>Eukaryota</taxon>
        <taxon>Metazoa</taxon>
        <taxon>Ecdysozoa</taxon>
        <taxon>Arthropoda</taxon>
        <taxon>Chelicerata</taxon>
        <taxon>Arachnida</taxon>
        <taxon>Acari</taxon>
        <taxon>Parasitiformes</taxon>
        <taxon>Mesostigmata</taxon>
        <taxon>Gamasina</taxon>
        <taxon>Phytoseioidea</taxon>
        <taxon>Phytoseiidae</taxon>
        <taxon>Typhlodrominae</taxon>
        <taxon>Galendromus</taxon>
    </lineage>
</organism>
<keyword evidence="2" id="KW-1185">Reference proteome</keyword>